<dbReference type="FunFam" id="3.30.565.10:FF:000010">
    <property type="entry name" value="Sensor histidine kinase RcsC"/>
    <property type="match status" value="1"/>
</dbReference>
<dbReference type="InterPro" id="IPR011006">
    <property type="entry name" value="CheY-like_superfamily"/>
</dbReference>
<dbReference type="Gene3D" id="3.40.50.2300">
    <property type="match status" value="1"/>
</dbReference>
<comment type="catalytic activity">
    <reaction evidence="1">
        <text>ATP + protein L-histidine = ADP + protein N-phospho-L-histidine.</text>
        <dbReference type="EC" id="2.7.13.3"/>
    </reaction>
</comment>
<evidence type="ECO:0000256" key="9">
    <source>
        <dbReference type="ARBA" id="ARBA00022729"/>
    </source>
</evidence>
<dbReference type="Gene3D" id="3.30.565.10">
    <property type="entry name" value="Histidine kinase-like ATPase, C-terminal domain"/>
    <property type="match status" value="1"/>
</dbReference>
<dbReference type="Pfam" id="PF00512">
    <property type="entry name" value="HisKA"/>
    <property type="match status" value="1"/>
</dbReference>
<dbReference type="PROSITE" id="PS50894">
    <property type="entry name" value="HPT"/>
    <property type="match status" value="1"/>
</dbReference>
<dbReference type="PROSITE" id="PS50113">
    <property type="entry name" value="PAC"/>
    <property type="match status" value="1"/>
</dbReference>
<evidence type="ECO:0000313" key="24">
    <source>
        <dbReference type="EMBL" id="GJN50556.1"/>
    </source>
</evidence>
<keyword evidence="13 18" id="KW-1133">Transmembrane helix</keyword>
<dbReference type="Gene3D" id="1.20.120.160">
    <property type="entry name" value="HPT domain"/>
    <property type="match status" value="1"/>
</dbReference>
<dbReference type="SMART" id="SM00062">
    <property type="entry name" value="PBPb"/>
    <property type="match status" value="2"/>
</dbReference>
<gene>
    <name evidence="23" type="ORF">TUM18999_48990</name>
    <name evidence="24" type="ORF">TUM20286_03080</name>
</gene>
<dbReference type="InterPro" id="IPR003594">
    <property type="entry name" value="HATPase_dom"/>
</dbReference>
<evidence type="ECO:0000256" key="11">
    <source>
        <dbReference type="ARBA" id="ARBA00022777"/>
    </source>
</evidence>
<evidence type="ECO:0000256" key="4">
    <source>
        <dbReference type="ARBA" id="ARBA00022475"/>
    </source>
</evidence>
<organism evidence="23 25">
    <name type="scientific">Pseudomonas tohonis</name>
    <dbReference type="NCBI Taxonomy" id="2725477"/>
    <lineage>
        <taxon>Bacteria</taxon>
        <taxon>Pseudomonadati</taxon>
        <taxon>Pseudomonadota</taxon>
        <taxon>Gammaproteobacteria</taxon>
        <taxon>Pseudomonadales</taxon>
        <taxon>Pseudomonadaceae</taxon>
        <taxon>Pseudomonas</taxon>
    </lineage>
</organism>
<dbReference type="SUPFAM" id="SSF47226">
    <property type="entry name" value="Histidine-containing phosphotransfer domain, HPT domain"/>
    <property type="match status" value="1"/>
</dbReference>
<dbReference type="SUPFAM" id="SSF47384">
    <property type="entry name" value="Homodimeric domain of signal transducing histidine kinase"/>
    <property type="match status" value="1"/>
</dbReference>
<dbReference type="Proteomes" id="UP001054892">
    <property type="component" value="Unassembled WGS sequence"/>
</dbReference>
<keyword evidence="4" id="KW-1003">Cell membrane</keyword>
<dbReference type="Pfam" id="PF00497">
    <property type="entry name" value="SBP_bac_3"/>
    <property type="match status" value="2"/>
</dbReference>
<dbReference type="EC" id="2.7.13.3" evidence="3"/>
<dbReference type="InterPro" id="IPR001638">
    <property type="entry name" value="Solute-binding_3/MltF_N"/>
</dbReference>
<dbReference type="InterPro" id="IPR003661">
    <property type="entry name" value="HisK_dim/P_dom"/>
</dbReference>
<dbReference type="InterPro" id="IPR008207">
    <property type="entry name" value="Sig_transdc_His_kin_Hpt_dom"/>
</dbReference>
<feature type="modified residue" description="Phosphohistidine" evidence="16">
    <location>
        <position position="1150"/>
    </location>
</feature>
<keyword evidence="14" id="KW-0902">Two-component regulatory system</keyword>
<keyword evidence="11 23" id="KW-0418">Kinase</keyword>
<keyword evidence="15 18" id="KW-0472">Membrane</keyword>
<evidence type="ECO:0000256" key="1">
    <source>
        <dbReference type="ARBA" id="ARBA00000085"/>
    </source>
</evidence>
<feature type="domain" description="Histidine kinase" evidence="19">
    <location>
        <begin position="722"/>
        <end position="944"/>
    </location>
</feature>
<evidence type="ECO:0000256" key="7">
    <source>
        <dbReference type="ARBA" id="ARBA00022679"/>
    </source>
</evidence>
<evidence type="ECO:0000259" key="21">
    <source>
        <dbReference type="PROSITE" id="PS50113"/>
    </source>
</evidence>
<dbReference type="PRINTS" id="PR00344">
    <property type="entry name" value="BCTRLSENSOR"/>
</dbReference>
<dbReference type="CDD" id="cd16922">
    <property type="entry name" value="HATPase_EvgS-ArcB-TorS-like"/>
    <property type="match status" value="1"/>
</dbReference>
<dbReference type="SUPFAM" id="SSF55785">
    <property type="entry name" value="PYP-like sensor domain (PAS domain)"/>
    <property type="match status" value="1"/>
</dbReference>
<dbReference type="Pfam" id="PF02518">
    <property type="entry name" value="HATPase_c"/>
    <property type="match status" value="1"/>
</dbReference>
<name>A0A6J4EBB4_9PSED</name>
<evidence type="ECO:0000259" key="20">
    <source>
        <dbReference type="PROSITE" id="PS50110"/>
    </source>
</evidence>
<evidence type="ECO:0000256" key="13">
    <source>
        <dbReference type="ARBA" id="ARBA00022989"/>
    </source>
</evidence>
<keyword evidence="8 18" id="KW-0812">Transmembrane</keyword>
<dbReference type="CDD" id="cd00130">
    <property type="entry name" value="PAS"/>
    <property type="match status" value="1"/>
</dbReference>
<dbReference type="KEGG" id="ptw:TUM18999_48990"/>
<dbReference type="InterPro" id="IPR013656">
    <property type="entry name" value="PAS_4"/>
</dbReference>
<evidence type="ECO:0000256" key="10">
    <source>
        <dbReference type="ARBA" id="ARBA00022741"/>
    </source>
</evidence>
<dbReference type="SMART" id="SM00448">
    <property type="entry name" value="REC"/>
    <property type="match status" value="1"/>
</dbReference>
<evidence type="ECO:0000256" key="16">
    <source>
        <dbReference type="PROSITE-ProRule" id="PRU00110"/>
    </source>
</evidence>
<dbReference type="PROSITE" id="PS50110">
    <property type="entry name" value="RESPONSE_REGULATORY"/>
    <property type="match status" value="1"/>
</dbReference>
<dbReference type="CDD" id="cd17546">
    <property type="entry name" value="REC_hyHK_CKI1_RcsC-like"/>
    <property type="match status" value="1"/>
</dbReference>
<feature type="transmembrane region" description="Helical" evidence="18">
    <location>
        <begin position="539"/>
        <end position="560"/>
    </location>
</feature>
<keyword evidence="9" id="KW-0732">Signal</keyword>
<protein>
    <recommendedName>
        <fullName evidence="3">histidine kinase</fullName>
        <ecNumber evidence="3">2.7.13.3</ecNumber>
    </recommendedName>
</protein>
<dbReference type="Proteomes" id="UP000509383">
    <property type="component" value="Chromosome"/>
</dbReference>
<dbReference type="SUPFAM" id="SSF55874">
    <property type="entry name" value="ATPase domain of HSP90 chaperone/DNA topoisomerase II/histidine kinase"/>
    <property type="match status" value="1"/>
</dbReference>
<dbReference type="InterPro" id="IPR000700">
    <property type="entry name" value="PAS-assoc_C"/>
</dbReference>
<dbReference type="PANTHER" id="PTHR43047">
    <property type="entry name" value="TWO-COMPONENT HISTIDINE PROTEIN KINASE"/>
    <property type="match status" value="1"/>
</dbReference>
<dbReference type="Gene3D" id="3.30.450.20">
    <property type="entry name" value="PAS domain"/>
    <property type="match status" value="1"/>
</dbReference>
<evidence type="ECO:0000259" key="19">
    <source>
        <dbReference type="PROSITE" id="PS50109"/>
    </source>
</evidence>
<evidence type="ECO:0000256" key="2">
    <source>
        <dbReference type="ARBA" id="ARBA00004429"/>
    </source>
</evidence>
<dbReference type="InterPro" id="IPR000014">
    <property type="entry name" value="PAS"/>
</dbReference>
<dbReference type="PANTHER" id="PTHR43047:SF72">
    <property type="entry name" value="OSMOSENSING HISTIDINE PROTEIN KINASE SLN1"/>
    <property type="match status" value="1"/>
</dbReference>
<feature type="domain" description="PAC" evidence="21">
    <location>
        <begin position="653"/>
        <end position="704"/>
    </location>
</feature>
<evidence type="ECO:0000313" key="25">
    <source>
        <dbReference type="Proteomes" id="UP000509383"/>
    </source>
</evidence>
<keyword evidence="10" id="KW-0547">Nucleotide-binding</keyword>
<keyword evidence="5" id="KW-0997">Cell inner membrane</keyword>
<dbReference type="InterPro" id="IPR035965">
    <property type="entry name" value="PAS-like_dom_sf"/>
</dbReference>
<evidence type="ECO:0000256" key="6">
    <source>
        <dbReference type="ARBA" id="ARBA00022553"/>
    </source>
</evidence>
<dbReference type="SMART" id="SM00387">
    <property type="entry name" value="HATPase_c"/>
    <property type="match status" value="1"/>
</dbReference>
<dbReference type="InterPro" id="IPR049871">
    <property type="entry name" value="BvgS-like_periplasmic2"/>
</dbReference>
<dbReference type="Pfam" id="PF08448">
    <property type="entry name" value="PAS_4"/>
    <property type="match status" value="1"/>
</dbReference>
<dbReference type="Gene3D" id="3.40.190.10">
    <property type="entry name" value="Periplasmic binding protein-like II"/>
    <property type="match status" value="4"/>
</dbReference>
<dbReference type="EMBL" id="BQKM01000001">
    <property type="protein sequence ID" value="GJN50556.1"/>
    <property type="molecule type" value="Genomic_DNA"/>
</dbReference>
<dbReference type="InterPro" id="IPR036097">
    <property type="entry name" value="HisK_dim/P_sf"/>
</dbReference>
<feature type="modified residue" description="4-aspartylphosphate" evidence="17">
    <location>
        <position position="1016"/>
    </location>
</feature>
<evidence type="ECO:0000256" key="15">
    <source>
        <dbReference type="ARBA" id="ARBA00023136"/>
    </source>
</evidence>
<dbReference type="Pfam" id="PF01627">
    <property type="entry name" value="Hpt"/>
    <property type="match status" value="1"/>
</dbReference>
<dbReference type="Gene3D" id="1.10.287.130">
    <property type="match status" value="1"/>
</dbReference>
<dbReference type="PROSITE" id="PS50109">
    <property type="entry name" value="HIS_KIN"/>
    <property type="match status" value="1"/>
</dbReference>
<dbReference type="SUPFAM" id="SSF53850">
    <property type="entry name" value="Periplasmic binding protein-like II"/>
    <property type="match status" value="2"/>
</dbReference>
<dbReference type="GO" id="GO:0009927">
    <property type="term" value="F:histidine phosphotransfer kinase activity"/>
    <property type="evidence" value="ECO:0007669"/>
    <property type="project" value="TreeGrafter"/>
</dbReference>
<keyword evidence="26" id="KW-1185">Reference proteome</keyword>
<keyword evidence="6 17" id="KW-0597">Phosphoprotein</keyword>
<evidence type="ECO:0000256" key="14">
    <source>
        <dbReference type="ARBA" id="ARBA00023012"/>
    </source>
</evidence>
<comment type="subcellular location">
    <subcellularLocation>
        <location evidence="2">Cell inner membrane</location>
        <topology evidence="2">Multi-pass membrane protein</topology>
    </subcellularLocation>
</comment>
<keyword evidence="7" id="KW-0808">Transferase</keyword>
<keyword evidence="12" id="KW-0067">ATP-binding</keyword>
<reference evidence="23 25" key="1">
    <citation type="submission" date="2020-05" db="EMBL/GenBank/DDBJ databases">
        <title>Characterization of novel class B3 metallo-beta-lactamase from novel Pseudomonas species.</title>
        <authorList>
            <person name="Yamada K."/>
            <person name="Aoki K."/>
            <person name="Ishii Y."/>
        </authorList>
    </citation>
    <scope>NUCLEOTIDE SEQUENCE [LARGE SCALE GENOMIC DNA]</scope>
    <source>
        <strain evidence="23 25">TUM18999</strain>
        <strain evidence="24 26">TUM20286</strain>
    </source>
</reference>
<feature type="domain" description="HPt" evidence="22">
    <location>
        <begin position="1111"/>
        <end position="1209"/>
    </location>
</feature>
<evidence type="ECO:0000256" key="8">
    <source>
        <dbReference type="ARBA" id="ARBA00022692"/>
    </source>
</evidence>
<sequence>MHRTRLARTLPGVLVGVLLAGLTANLPAEEQLPLLSRPLATDAKAELDLEDWRWLRDKRELRLGIGNDLPPFDITTSGRDFEGLTADVAGVIADKLGIDIKVLRYPSREEALRALEEGRVDLLSASNSFETNNRQLLLSDTYAPDQPVLVSRDDERRPLSPGLVGMHLVMSADYQPVERIRAHYPLARVSTAVDPRSALRAVALGRADLYLGDLVVANYLLNQSQAGPLRLAGYSKMPSGGFGFAMRDDQPELRKVVNAALASIPPERQSELLKRWSGGNGPLLSDASLVFTQQEQRWLLQHPVLRIATFGNLSPVSFFDSDGNYHGITADVLDQVRMRTGLRFEIIRTSSQKEMIEKLRSGEADLIGALNPAIENVQGLAFTRPYMNAGLVIVSRRDNADSAELESLDGKRIATPRDPRLHQWLHEHYPRAVPVELDSMHEALTLTAEGKVDASIIPGTVAEHLVQRFFDEQLWISDGVPQLLEATAFALRRGDLELLSVLDKTLINIPPDELGVLVNQRWRSTVEVARPTWRDYERLIYQVGGVVGLLLSVSLVWNIYLRRQMQLRAAAERALNDQLQLMETLINGTPHPIYVRDRDNRLLLCNDNYLAALSIDREQAIGALPLEGIFDDDGCTPHLPEDYRRVMESGESLQADRRLNHPDGPFSIFHWIEPFRDSRGIIRGVVAGWIDITERLRLVADLQEAKERADEASRAKSTFLATMSHEIRTPMNAVIGMLELTLQRADQGQLDRPAIEIAHDSANGLLELIGNILDIARIESGRLTLSPVRCDLREQVEGVVRVFDGLARQKSLSLELEFDPRAGVEVLLDPVRFKQVLSNLVSNAIKFTERGRVSLRIAGQPCQDKRLELVVQVEDSGPGIEPEDLAQLFQPFSQGRHQGTNTLGGTGLGLVISRTLCEMMGGSIDMTSQPGKGTCVTVQLTLQVLDPLPRTEMPSAAPITAPERRLDILVVDDHPANRELLKQQLLFLGHRVRDAQNGSGGLELWQRQRFDLVISDCNMPVMNGYDLARAVRQQERRDALTPCRFIGYTANAQNEEHERCRQAGMDACLFKPISLAELAALLAGIAPQAKGPEPMPISCDLREFEYLAGRDPALRTRLLDTLLRSNQSDLALMRDFIDKGDRPAIAEVAHKIKGAAKIVQAHPLITHCEALEALCENHASDDALAAQFTELQFELERLECCLAEVMDNA</sequence>
<dbReference type="GO" id="GO:0005886">
    <property type="term" value="C:plasma membrane"/>
    <property type="evidence" value="ECO:0007669"/>
    <property type="project" value="UniProtKB-SubCell"/>
</dbReference>
<dbReference type="InterPro" id="IPR001789">
    <property type="entry name" value="Sig_transdc_resp-reg_receiver"/>
</dbReference>
<accession>A0A6J4EBB4</accession>
<evidence type="ECO:0000256" key="18">
    <source>
        <dbReference type="SAM" id="Phobius"/>
    </source>
</evidence>
<dbReference type="CDD" id="cd00082">
    <property type="entry name" value="HisKA"/>
    <property type="match status" value="1"/>
</dbReference>
<dbReference type="InterPro" id="IPR049870">
    <property type="entry name" value="BvgS-like_periplasmic1"/>
</dbReference>
<dbReference type="Pfam" id="PF00072">
    <property type="entry name" value="Response_reg"/>
    <property type="match status" value="1"/>
</dbReference>
<dbReference type="CDD" id="cd13707">
    <property type="entry name" value="PBP2_BvgS_D2"/>
    <property type="match status" value="1"/>
</dbReference>
<evidence type="ECO:0000313" key="26">
    <source>
        <dbReference type="Proteomes" id="UP001054892"/>
    </source>
</evidence>
<evidence type="ECO:0000256" key="3">
    <source>
        <dbReference type="ARBA" id="ARBA00012438"/>
    </source>
</evidence>
<dbReference type="InterPro" id="IPR036890">
    <property type="entry name" value="HATPase_C_sf"/>
</dbReference>
<dbReference type="InterPro" id="IPR004358">
    <property type="entry name" value="Sig_transdc_His_kin-like_C"/>
</dbReference>
<dbReference type="CDD" id="cd13705">
    <property type="entry name" value="PBP2_BvgS_D1"/>
    <property type="match status" value="1"/>
</dbReference>
<evidence type="ECO:0000313" key="23">
    <source>
        <dbReference type="EMBL" id="BCG26708.1"/>
    </source>
</evidence>
<dbReference type="SUPFAM" id="SSF52172">
    <property type="entry name" value="CheY-like"/>
    <property type="match status" value="1"/>
</dbReference>
<evidence type="ECO:0000256" key="12">
    <source>
        <dbReference type="ARBA" id="ARBA00022840"/>
    </source>
</evidence>
<evidence type="ECO:0000256" key="17">
    <source>
        <dbReference type="PROSITE-ProRule" id="PRU00169"/>
    </source>
</evidence>
<evidence type="ECO:0000259" key="22">
    <source>
        <dbReference type="PROSITE" id="PS50894"/>
    </source>
</evidence>
<feature type="domain" description="Response regulatory" evidence="20">
    <location>
        <begin position="967"/>
        <end position="1086"/>
    </location>
</feature>
<dbReference type="GO" id="GO:0000155">
    <property type="term" value="F:phosphorelay sensor kinase activity"/>
    <property type="evidence" value="ECO:0007669"/>
    <property type="project" value="InterPro"/>
</dbReference>
<dbReference type="RefSeq" id="WP_173172969.1">
    <property type="nucleotide sequence ID" value="NZ_AP023189.1"/>
</dbReference>
<proteinExistence type="predicted"/>
<dbReference type="InterPro" id="IPR036641">
    <property type="entry name" value="HPT_dom_sf"/>
</dbReference>
<dbReference type="InterPro" id="IPR005467">
    <property type="entry name" value="His_kinase_dom"/>
</dbReference>
<dbReference type="GO" id="GO:0005524">
    <property type="term" value="F:ATP binding"/>
    <property type="evidence" value="ECO:0007669"/>
    <property type="project" value="UniProtKB-KW"/>
</dbReference>
<evidence type="ECO:0000256" key="5">
    <source>
        <dbReference type="ARBA" id="ARBA00022519"/>
    </source>
</evidence>
<dbReference type="AlphaFoldDB" id="A0A6J4EBB4"/>
<dbReference type="SMART" id="SM00388">
    <property type="entry name" value="HisKA"/>
    <property type="match status" value="1"/>
</dbReference>
<dbReference type="SMART" id="SM00091">
    <property type="entry name" value="PAS"/>
    <property type="match status" value="1"/>
</dbReference>
<dbReference type="EMBL" id="AP023189">
    <property type="protein sequence ID" value="BCG26708.1"/>
    <property type="molecule type" value="Genomic_DNA"/>
</dbReference>